<reference evidence="3" key="1">
    <citation type="submission" date="2018-08" db="EMBL/GenBank/DDBJ databases">
        <authorList>
            <person name="Blom J."/>
        </authorList>
    </citation>
    <scope>NUCLEOTIDE SEQUENCE [LARGE SCALE GENOMIC DNA]</scope>
    <source>
        <strain evidence="3">CCOS 865</strain>
    </source>
</reference>
<dbReference type="EMBL" id="UNOZ01000026">
    <property type="protein sequence ID" value="SYX91129.1"/>
    <property type="molecule type" value="Genomic_DNA"/>
</dbReference>
<evidence type="ECO:0000256" key="1">
    <source>
        <dbReference type="SAM" id="MobiDB-lite"/>
    </source>
</evidence>
<proteinExistence type="predicted"/>
<dbReference type="AlphaFoldDB" id="A0A383RVP4"/>
<keyword evidence="3" id="KW-1185">Reference proteome</keyword>
<gene>
    <name evidence="2" type="ORF">CCOS865_03398</name>
</gene>
<dbReference type="Proteomes" id="UP000263595">
    <property type="component" value="Unassembled WGS sequence"/>
</dbReference>
<protein>
    <submittedName>
        <fullName evidence="2">Uncharacterized protein</fullName>
    </submittedName>
</protein>
<organism evidence="2 3">
    <name type="scientific">Pseudomonas reidholzensis</name>
    <dbReference type="NCBI Taxonomy" id="1785162"/>
    <lineage>
        <taxon>Bacteria</taxon>
        <taxon>Pseudomonadati</taxon>
        <taxon>Pseudomonadota</taxon>
        <taxon>Gammaproteobacteria</taxon>
        <taxon>Pseudomonadales</taxon>
        <taxon>Pseudomonadaceae</taxon>
        <taxon>Pseudomonas</taxon>
    </lineage>
</organism>
<feature type="compositionally biased region" description="Basic and acidic residues" evidence="1">
    <location>
        <begin position="17"/>
        <end position="26"/>
    </location>
</feature>
<evidence type="ECO:0000313" key="2">
    <source>
        <dbReference type="EMBL" id="SYX91129.1"/>
    </source>
</evidence>
<sequence length="54" mass="6112">MDGRQAPRARKARPARSSREQDRSEGTRSAAEGRMQEQAVFGYFFPSKKKSDPP</sequence>
<accession>A0A383RVP4</accession>
<name>A0A383RVP4_9PSED</name>
<evidence type="ECO:0000313" key="3">
    <source>
        <dbReference type="Proteomes" id="UP000263595"/>
    </source>
</evidence>
<feature type="region of interest" description="Disordered" evidence="1">
    <location>
        <begin position="1"/>
        <end position="54"/>
    </location>
</feature>
<feature type="compositionally biased region" description="Basic residues" evidence="1">
    <location>
        <begin position="7"/>
        <end position="16"/>
    </location>
</feature>